<feature type="compositionally biased region" description="Basic and acidic residues" evidence="1">
    <location>
        <begin position="55"/>
        <end position="77"/>
    </location>
</feature>
<dbReference type="Proteomes" id="UP000285146">
    <property type="component" value="Unassembled WGS sequence"/>
</dbReference>
<feature type="compositionally biased region" description="Basic and acidic residues" evidence="1">
    <location>
        <begin position="24"/>
        <end position="34"/>
    </location>
</feature>
<organism evidence="2 3">
    <name type="scientific">Cytospora leucostoma</name>
    <dbReference type="NCBI Taxonomy" id="1230097"/>
    <lineage>
        <taxon>Eukaryota</taxon>
        <taxon>Fungi</taxon>
        <taxon>Dikarya</taxon>
        <taxon>Ascomycota</taxon>
        <taxon>Pezizomycotina</taxon>
        <taxon>Sordariomycetes</taxon>
        <taxon>Sordariomycetidae</taxon>
        <taxon>Diaporthales</taxon>
        <taxon>Cytosporaceae</taxon>
        <taxon>Cytospora</taxon>
    </lineage>
</organism>
<gene>
    <name evidence="2" type="ORF">VPNG_08586</name>
</gene>
<evidence type="ECO:0000313" key="3">
    <source>
        <dbReference type="Proteomes" id="UP000285146"/>
    </source>
</evidence>
<feature type="compositionally biased region" description="Polar residues" evidence="1">
    <location>
        <begin position="223"/>
        <end position="233"/>
    </location>
</feature>
<feature type="region of interest" description="Disordered" evidence="1">
    <location>
        <begin position="24"/>
        <end position="274"/>
    </location>
</feature>
<name>A0A423W497_9PEZI</name>
<comment type="caution">
    <text evidence="2">The sequence shown here is derived from an EMBL/GenBank/DDBJ whole genome shotgun (WGS) entry which is preliminary data.</text>
</comment>
<accession>A0A423W497</accession>
<feature type="compositionally biased region" description="Basic and acidic residues" evidence="1">
    <location>
        <begin position="339"/>
        <end position="359"/>
    </location>
</feature>
<reference evidence="2 3" key="1">
    <citation type="submission" date="2015-09" db="EMBL/GenBank/DDBJ databases">
        <title>Host preference determinants of Valsa canker pathogens revealed by comparative genomics.</title>
        <authorList>
            <person name="Yin Z."/>
            <person name="Huang L."/>
        </authorList>
    </citation>
    <scope>NUCLEOTIDE SEQUENCE [LARGE SCALE GENOMIC DNA]</scope>
    <source>
        <strain evidence="2 3">SXYLt</strain>
    </source>
</reference>
<proteinExistence type="predicted"/>
<evidence type="ECO:0000256" key="1">
    <source>
        <dbReference type="SAM" id="MobiDB-lite"/>
    </source>
</evidence>
<feature type="compositionally biased region" description="Basic and acidic residues" evidence="1">
    <location>
        <begin position="87"/>
        <end position="134"/>
    </location>
</feature>
<dbReference type="InParanoid" id="A0A423W497"/>
<evidence type="ECO:0000313" key="2">
    <source>
        <dbReference type="EMBL" id="ROV98135.1"/>
    </source>
</evidence>
<feature type="region of interest" description="Disordered" evidence="1">
    <location>
        <begin position="327"/>
        <end position="377"/>
    </location>
</feature>
<dbReference type="AlphaFoldDB" id="A0A423W497"/>
<sequence>MSGSTYGAQPSVESWLDGQYEYIVPDRDSNEHRGKTSYPPRDAYRNLTPEFCDEGSSRDKGHRYPKDKYHSTAKDRYTPATPPSEEGLERERNQNLHGSDQARRRDRDHGVDREEHRPRHDRDTRYPPKADHGRPSRPPLNSAATAPHLTAGQALKTEDPRRTSQRKHSQPSIPLRDRGDDKPTRSQHTRRNDDDDRSPSPARPSKKRGSRDDRDTRKDHHNTGSSRNTTTSPIAKPPPPRRPSLSHSQTTPYGRDPNNNKKRPGVSSSSHRSFSFLKDPRFMTAAEAALQAGATAALGSGGGKWGGDKGAKVLGASLSAAALSALRNSSAATAGGEGAEGRRGEDGGRGRDRDRDRGGRYVAGGREGGRRGAKRRY</sequence>
<feature type="compositionally biased region" description="Basic and acidic residues" evidence="1">
    <location>
        <begin position="175"/>
        <end position="198"/>
    </location>
</feature>
<dbReference type="EMBL" id="LKEB01000062">
    <property type="protein sequence ID" value="ROV98135.1"/>
    <property type="molecule type" value="Genomic_DNA"/>
</dbReference>
<feature type="compositionally biased region" description="Basic and acidic residues" evidence="1">
    <location>
        <begin position="210"/>
        <end position="222"/>
    </location>
</feature>
<keyword evidence="3" id="KW-1185">Reference proteome</keyword>
<protein>
    <submittedName>
        <fullName evidence="2">Uncharacterized protein</fullName>
    </submittedName>
</protein>
<dbReference type="OrthoDB" id="5244299at2759"/>